<evidence type="ECO:0000313" key="3">
    <source>
        <dbReference type="Proteomes" id="UP000311382"/>
    </source>
</evidence>
<evidence type="ECO:0000313" key="2">
    <source>
        <dbReference type="EMBL" id="TNY21374.1"/>
    </source>
</evidence>
<sequence length="279" mass="30355">MASQDFAGAPPPIDFPPFVSPDNGRLRIPTTLPPDPRFHPVTPGAFDPDDELQRTGASVESLLASLQRSAQQLFEAENSTTELVSPQASGSSSVAFVRCRPPRASAFVPTHVLELHFTDTGERYRTPVHGALWGLQSPPLAAAGLLRSRAPLADADCILLPLVPFDMPHRPAWPILHRYLYDGSVAQLLSGLLGEPGCPARREGTGSPSEEEQQALDSLLVRLMRVREVWLNAARLEMSDRQLWGTLRRAWMVLVAQLGEVASHIPGSMVPRELNGGAD</sequence>
<dbReference type="EMBL" id="SOZI01000045">
    <property type="protein sequence ID" value="TNY21374.1"/>
    <property type="molecule type" value="Genomic_DNA"/>
</dbReference>
<accession>A0A5C5FZ73</accession>
<organism evidence="2 3">
    <name type="scientific">Rhodotorula diobovata</name>
    <dbReference type="NCBI Taxonomy" id="5288"/>
    <lineage>
        <taxon>Eukaryota</taxon>
        <taxon>Fungi</taxon>
        <taxon>Dikarya</taxon>
        <taxon>Basidiomycota</taxon>
        <taxon>Pucciniomycotina</taxon>
        <taxon>Microbotryomycetes</taxon>
        <taxon>Sporidiobolales</taxon>
        <taxon>Sporidiobolaceae</taxon>
        <taxon>Rhodotorula</taxon>
    </lineage>
</organism>
<name>A0A5C5FZ73_9BASI</name>
<evidence type="ECO:0000256" key="1">
    <source>
        <dbReference type="SAM" id="MobiDB-lite"/>
    </source>
</evidence>
<dbReference type="OrthoDB" id="2523383at2759"/>
<dbReference type="AlphaFoldDB" id="A0A5C5FZ73"/>
<gene>
    <name evidence="2" type="ORF">DMC30DRAFT_350833</name>
</gene>
<comment type="caution">
    <text evidence="2">The sequence shown here is derived from an EMBL/GenBank/DDBJ whole genome shotgun (WGS) entry which is preliminary data.</text>
</comment>
<reference evidence="2 3" key="1">
    <citation type="submission" date="2019-03" db="EMBL/GenBank/DDBJ databases">
        <title>Rhodosporidium diobovatum UCD-FST 08-225 genome sequencing, assembly, and annotation.</title>
        <authorList>
            <person name="Fakankun I.U."/>
            <person name="Fristensky B."/>
            <person name="Levin D.B."/>
        </authorList>
    </citation>
    <scope>NUCLEOTIDE SEQUENCE [LARGE SCALE GENOMIC DNA]</scope>
    <source>
        <strain evidence="2 3">UCD-FST 08-225</strain>
    </source>
</reference>
<proteinExistence type="predicted"/>
<feature type="region of interest" description="Disordered" evidence="1">
    <location>
        <begin position="1"/>
        <end position="22"/>
    </location>
</feature>
<feature type="compositionally biased region" description="Pro residues" evidence="1">
    <location>
        <begin position="9"/>
        <end position="19"/>
    </location>
</feature>
<protein>
    <submittedName>
        <fullName evidence="2">Clp1-like protein</fullName>
    </submittedName>
</protein>
<dbReference type="Proteomes" id="UP000311382">
    <property type="component" value="Unassembled WGS sequence"/>
</dbReference>
<keyword evidence="3" id="KW-1185">Reference proteome</keyword>